<evidence type="ECO:0000256" key="1">
    <source>
        <dbReference type="ARBA" id="ARBA00004651"/>
    </source>
</evidence>
<proteinExistence type="predicted"/>
<protein>
    <submittedName>
        <fullName evidence="8">MFS transporter</fullName>
    </submittedName>
</protein>
<reference evidence="8 9" key="2">
    <citation type="journal article" date="2022" name="Arch. Microbiol.">
        <title>Rhodococcus pseudokoreensis sp. nov. isolated from the rhizosphere of young M26 apple rootstocks.</title>
        <authorList>
            <person name="Kampfer P."/>
            <person name="Glaeser S.P."/>
            <person name="Blom J."/>
            <person name="Wolf J."/>
            <person name="Benning S."/>
            <person name="Schloter M."/>
            <person name="Neumann-Schaal M."/>
        </authorList>
    </citation>
    <scope>NUCLEOTIDE SEQUENCE [LARGE SCALE GENOMIC DNA]</scope>
    <source>
        <strain evidence="8 9">R79</strain>
    </source>
</reference>
<comment type="subcellular location">
    <subcellularLocation>
        <location evidence="1">Cell membrane</location>
        <topology evidence="1">Multi-pass membrane protein</topology>
    </subcellularLocation>
</comment>
<evidence type="ECO:0000256" key="5">
    <source>
        <dbReference type="ARBA" id="ARBA00023136"/>
    </source>
</evidence>
<sequence length="457" mass="48166">MIKPAGPQSDRAIVNKVLWRVMPLIGLLYFVSFVDRIAVSYAGPHGMTADLEMTATAFGLASGIFFVGYILLEVPSNIALERFGARMWLARIIITWGIVQALMAFVPSTGWLIAARFLLGVAEAGFAPGVLVYLMYWIPKSRRVWAFSLFLLVPYVTNAIGGPLMTWLAVVSQDLIPGMAGWRTMILITGIAAILAGIAAWVLLVDNPSKARWLDDREKSTLLVAIAAEEDNPTGDNSGVLAAIKNARVLLLSLAFFSLPFGVFSLTFFLPTIVEGFENKLGTDLSTPAKAVLTSIPWICAVVGALVLASLADRTGRPGAVTLLSGTVGAVGALGAALVDNPYALIATLSIAAFGLSAIAPTVFALVPRVVAAGVAAAAATAMVNSIGSIGGFAGPYLTGFITDVTGTQDVTYYAMAALLLLAGTIAIRIDNATRRTHTNSVEAMSVERTQTVKENS</sequence>
<keyword evidence="9" id="KW-1185">Reference proteome</keyword>
<feature type="transmembrane region" description="Helical" evidence="6">
    <location>
        <begin position="113"/>
        <end position="137"/>
    </location>
</feature>
<feature type="transmembrane region" description="Helical" evidence="6">
    <location>
        <begin position="411"/>
        <end position="430"/>
    </location>
</feature>
<organism evidence="8 9">
    <name type="scientific">Rhodococcus pseudokoreensis</name>
    <dbReference type="NCBI Taxonomy" id="2811421"/>
    <lineage>
        <taxon>Bacteria</taxon>
        <taxon>Bacillati</taxon>
        <taxon>Actinomycetota</taxon>
        <taxon>Actinomycetes</taxon>
        <taxon>Mycobacteriales</taxon>
        <taxon>Nocardiaceae</taxon>
        <taxon>Rhodococcus</taxon>
    </lineage>
</organism>
<evidence type="ECO:0000313" key="9">
    <source>
        <dbReference type="Proteomes" id="UP000662986"/>
    </source>
</evidence>
<accession>A0A974W8U2</accession>
<dbReference type="InterPro" id="IPR011701">
    <property type="entry name" value="MFS"/>
</dbReference>
<dbReference type="Gene3D" id="1.20.1250.20">
    <property type="entry name" value="MFS general substrate transporter like domains"/>
    <property type="match status" value="2"/>
</dbReference>
<feature type="transmembrane region" description="Helical" evidence="6">
    <location>
        <begin position="144"/>
        <end position="170"/>
    </location>
</feature>
<feature type="transmembrane region" description="Helical" evidence="6">
    <location>
        <begin position="345"/>
        <end position="367"/>
    </location>
</feature>
<dbReference type="PANTHER" id="PTHR43791">
    <property type="entry name" value="PERMEASE-RELATED"/>
    <property type="match status" value="1"/>
</dbReference>
<feature type="transmembrane region" description="Helical" evidence="6">
    <location>
        <begin position="182"/>
        <end position="204"/>
    </location>
</feature>
<feature type="domain" description="Major facilitator superfamily (MFS) profile" evidence="7">
    <location>
        <begin position="21"/>
        <end position="435"/>
    </location>
</feature>
<dbReference type="RefSeq" id="WP_206009234.1">
    <property type="nucleotide sequence ID" value="NZ_CP070619.1"/>
</dbReference>
<evidence type="ECO:0000256" key="6">
    <source>
        <dbReference type="SAM" id="Phobius"/>
    </source>
</evidence>
<gene>
    <name evidence="8" type="ORF">JWS13_31390</name>
</gene>
<evidence type="ECO:0000259" key="7">
    <source>
        <dbReference type="PROSITE" id="PS50850"/>
    </source>
</evidence>
<keyword evidence="3 6" id="KW-0812">Transmembrane</keyword>
<dbReference type="Proteomes" id="UP000662986">
    <property type="component" value="Chromosome"/>
</dbReference>
<dbReference type="SUPFAM" id="SSF103473">
    <property type="entry name" value="MFS general substrate transporter"/>
    <property type="match status" value="1"/>
</dbReference>
<evidence type="ECO:0000313" key="8">
    <source>
        <dbReference type="EMBL" id="QSE92782.1"/>
    </source>
</evidence>
<feature type="transmembrane region" description="Helical" evidence="6">
    <location>
        <begin position="55"/>
        <end position="76"/>
    </location>
</feature>
<evidence type="ECO:0000256" key="2">
    <source>
        <dbReference type="ARBA" id="ARBA00022448"/>
    </source>
</evidence>
<feature type="transmembrane region" description="Helical" evidence="6">
    <location>
        <begin position="249"/>
        <end position="271"/>
    </location>
</feature>
<dbReference type="Pfam" id="PF07690">
    <property type="entry name" value="MFS_1"/>
    <property type="match status" value="1"/>
</dbReference>
<dbReference type="PANTHER" id="PTHR43791:SF36">
    <property type="entry name" value="TRANSPORTER, PUTATIVE (AFU_ORTHOLOGUE AFUA_6G08340)-RELATED"/>
    <property type="match status" value="1"/>
</dbReference>
<dbReference type="InterPro" id="IPR020846">
    <property type="entry name" value="MFS_dom"/>
</dbReference>
<keyword evidence="2" id="KW-0813">Transport</keyword>
<dbReference type="CDD" id="cd17319">
    <property type="entry name" value="MFS_ExuT_GudP_like"/>
    <property type="match status" value="1"/>
</dbReference>
<dbReference type="PROSITE" id="PS50850">
    <property type="entry name" value="MFS"/>
    <property type="match status" value="1"/>
</dbReference>
<reference evidence="8 9" key="1">
    <citation type="journal article" date="2021" name="Microbiol. Resour. Announc.">
        <title>Complete Genome Sequences of Two Rhodococcus sp. Strains with Large and Linear Chromosomes, Isolated from Apple Rhizosphere.</title>
        <authorList>
            <person name="Benning S."/>
            <person name="Brugnone N."/>
            <person name="Siani R."/>
            <person name="Kublik S."/>
            <person name="Schloter M."/>
            <person name="Rad V."/>
        </authorList>
    </citation>
    <scope>NUCLEOTIDE SEQUENCE [LARGE SCALE GENOMIC DNA]</scope>
    <source>
        <strain evidence="8 9">R79</strain>
    </source>
</reference>
<evidence type="ECO:0000256" key="4">
    <source>
        <dbReference type="ARBA" id="ARBA00022989"/>
    </source>
</evidence>
<feature type="transmembrane region" description="Helical" evidence="6">
    <location>
        <begin position="21"/>
        <end position="43"/>
    </location>
</feature>
<feature type="transmembrane region" description="Helical" evidence="6">
    <location>
        <begin position="374"/>
        <end position="399"/>
    </location>
</feature>
<evidence type="ECO:0000256" key="3">
    <source>
        <dbReference type="ARBA" id="ARBA00022692"/>
    </source>
</evidence>
<keyword evidence="4 6" id="KW-1133">Transmembrane helix</keyword>
<dbReference type="InterPro" id="IPR036259">
    <property type="entry name" value="MFS_trans_sf"/>
</dbReference>
<feature type="transmembrane region" description="Helical" evidence="6">
    <location>
        <begin position="88"/>
        <end position="107"/>
    </location>
</feature>
<feature type="transmembrane region" description="Helical" evidence="6">
    <location>
        <begin position="319"/>
        <end position="339"/>
    </location>
</feature>
<dbReference type="EMBL" id="CP070619">
    <property type="protein sequence ID" value="QSE92782.1"/>
    <property type="molecule type" value="Genomic_DNA"/>
</dbReference>
<keyword evidence="5 6" id="KW-0472">Membrane</keyword>
<name>A0A974W8U2_9NOCA</name>
<feature type="transmembrane region" description="Helical" evidence="6">
    <location>
        <begin position="291"/>
        <end position="312"/>
    </location>
</feature>